<sequence length="193" mass="22637">MFGLKELIGLVLSAFFILPTVVILRELGYVLAGRVVGAKNARITLGSGKRIFKWRMFDLRRHYQLYSWYSYDELANQKKWAYVFLYSSPILVNVIFGLMINALIANQIIDTYETFWNRFVFYAFYYVMFDVLPMRTINGKPNNGRLILDMIKHGKRTDSNKEPFIPATAEVEDAYQKERQAIEEMMKENKDNS</sequence>
<dbReference type="Proteomes" id="UP000242243">
    <property type="component" value="Unassembled WGS sequence"/>
</dbReference>
<evidence type="ECO:0000313" key="2">
    <source>
        <dbReference type="EMBL" id="GEM01348.1"/>
    </source>
</evidence>
<keyword evidence="1" id="KW-0472">Membrane</keyword>
<protein>
    <submittedName>
        <fullName evidence="3">Uncharacterized protein</fullName>
    </submittedName>
</protein>
<dbReference type="OrthoDB" id="849477at2"/>
<dbReference type="STRING" id="306540.SAMN05421839_10961"/>
<feature type="transmembrane region" description="Helical" evidence="1">
    <location>
        <begin position="115"/>
        <end position="132"/>
    </location>
</feature>
<dbReference type="AlphaFoldDB" id="A0A1I5NID3"/>
<proteinExistence type="predicted"/>
<evidence type="ECO:0000256" key="1">
    <source>
        <dbReference type="SAM" id="Phobius"/>
    </source>
</evidence>
<dbReference type="EMBL" id="FOXC01000009">
    <property type="protein sequence ID" value="SFP21472.1"/>
    <property type="molecule type" value="Genomic_DNA"/>
</dbReference>
<evidence type="ECO:0000313" key="3">
    <source>
        <dbReference type="EMBL" id="SFP21472.1"/>
    </source>
</evidence>
<feature type="transmembrane region" description="Helical" evidence="1">
    <location>
        <begin position="6"/>
        <end position="24"/>
    </location>
</feature>
<accession>A0A1I5NID3</accession>
<dbReference type="RefSeq" id="WP_089831073.1">
    <property type="nucleotide sequence ID" value="NZ_BJWI01000008.1"/>
</dbReference>
<keyword evidence="1" id="KW-0812">Transmembrane</keyword>
<dbReference type="Proteomes" id="UP000321547">
    <property type="component" value="Unassembled WGS sequence"/>
</dbReference>
<name>A0A1I5NID3_9BACI</name>
<dbReference type="EMBL" id="BJWI01000008">
    <property type="protein sequence ID" value="GEM01348.1"/>
    <property type="molecule type" value="Genomic_DNA"/>
</dbReference>
<evidence type="ECO:0000313" key="4">
    <source>
        <dbReference type="Proteomes" id="UP000242243"/>
    </source>
</evidence>
<reference evidence="3 4" key="1">
    <citation type="submission" date="2016-10" db="EMBL/GenBank/DDBJ databases">
        <authorList>
            <person name="de Groot N.N."/>
        </authorList>
    </citation>
    <scope>NUCLEOTIDE SEQUENCE [LARGE SCALE GENOMIC DNA]</scope>
    <source>
        <strain evidence="3 4">DSM 17073</strain>
    </source>
</reference>
<organism evidence="3 4">
    <name type="scientific">Halolactibacillus halophilus</name>
    <dbReference type="NCBI Taxonomy" id="306540"/>
    <lineage>
        <taxon>Bacteria</taxon>
        <taxon>Bacillati</taxon>
        <taxon>Bacillota</taxon>
        <taxon>Bacilli</taxon>
        <taxon>Bacillales</taxon>
        <taxon>Bacillaceae</taxon>
        <taxon>Halolactibacillus</taxon>
    </lineage>
</organism>
<evidence type="ECO:0000313" key="5">
    <source>
        <dbReference type="Proteomes" id="UP000321547"/>
    </source>
</evidence>
<gene>
    <name evidence="2" type="ORF">HHA03_08800</name>
    <name evidence="3" type="ORF">SAMN05421839_10961</name>
</gene>
<feature type="transmembrane region" description="Helical" evidence="1">
    <location>
        <begin position="83"/>
        <end position="109"/>
    </location>
</feature>
<reference evidence="2 5" key="2">
    <citation type="submission" date="2019-07" db="EMBL/GenBank/DDBJ databases">
        <title>Whole genome shotgun sequence of Halolactibacillus halophilus NBRC 100868.</title>
        <authorList>
            <person name="Hosoyama A."/>
            <person name="Uohara A."/>
            <person name="Ohji S."/>
            <person name="Ichikawa N."/>
        </authorList>
    </citation>
    <scope>NUCLEOTIDE SEQUENCE [LARGE SCALE GENOMIC DNA]</scope>
    <source>
        <strain evidence="2 5">NBRC 100868</strain>
    </source>
</reference>
<keyword evidence="1" id="KW-1133">Transmembrane helix</keyword>
<keyword evidence="5" id="KW-1185">Reference proteome</keyword>